<sequence>MKMILATFLSIGFISMLWGKEVLDMKNLQVNPANIAQYDPKYFSLKKSDYDFQTTLQRAKDLIKQQKIKLFVILDHSKAASEFHKTLPPTSVIVFGNPSVGTGKMIAHPNIAIELPMKVLIYQRGKDVFVGYLRPDFYTKGLGLDSNDAFIKGTQEGYEKFTDYITKR</sequence>
<reference evidence="2 4" key="3">
    <citation type="journal article" date="2024" name="Syst. Appl. Microbiol.">
        <title>Helicobacter cappadocius sp. nov., from lizards: The first psychrotrophic Helicobacter species.</title>
        <authorList>
            <person name="Aydin F."/>
            <person name="Tarhane S."/>
            <person name="Karakaya E."/>
            <person name="Abay S."/>
            <person name="Kayman T."/>
            <person name="Guran O."/>
            <person name="Bozkurt E."/>
            <person name="Uzum N."/>
            <person name="Avci A."/>
            <person name="Olgun K."/>
            <person name="Jablonski D."/>
            <person name="Guran C."/>
            <person name="Burcin Saticioglu I."/>
        </authorList>
    </citation>
    <scope>NUCLEOTIDE SEQUENCE [LARGE SCALE GENOMIC DNA]</scope>
    <source>
        <strain evidence="2">Faydin-H75</strain>
        <strain evidence="4">faydin-H76</strain>
    </source>
</reference>
<gene>
    <name evidence="2" type="ORF">Q5I04_07160</name>
    <name evidence="3" type="ORF">Q5I06_07555</name>
</gene>
<dbReference type="InterPro" id="IPR005180">
    <property type="entry name" value="DUF302"/>
</dbReference>
<keyword evidence="5" id="KW-1185">Reference proteome</keyword>
<comment type="caution">
    <text evidence="3">The sequence shown here is derived from an EMBL/GenBank/DDBJ whole genome shotgun (WGS) entry which is preliminary data.</text>
</comment>
<reference evidence="3 5" key="1">
    <citation type="submission" date="2023-07" db="EMBL/GenBank/DDBJ databases">
        <title>Unpublished Manusciprt.</title>
        <authorList>
            <person name="Aydin F."/>
            <person name="Tarhane S."/>
            <person name="Saticioglu I.B."/>
            <person name="Karakaya E."/>
            <person name="Abay S."/>
            <person name="Guran O."/>
            <person name="Bozkurt E."/>
            <person name="Uzum N."/>
            <person name="Olgun K."/>
            <person name="Jablonski D."/>
        </authorList>
    </citation>
    <scope>NUCLEOTIDE SEQUENCE</scope>
    <source>
        <strain evidence="5">faydin-H75</strain>
        <strain evidence="3">Faydin-H76</strain>
    </source>
</reference>
<dbReference type="Gene3D" id="3.30.310.70">
    <property type="entry name" value="TT1751-like domain"/>
    <property type="match status" value="1"/>
</dbReference>
<dbReference type="CDD" id="cd14797">
    <property type="entry name" value="DUF302"/>
    <property type="match status" value="1"/>
</dbReference>
<dbReference type="InterPro" id="IPR035923">
    <property type="entry name" value="TT1751-like_sf"/>
</dbReference>
<dbReference type="EMBL" id="JAUPEV010000012">
    <property type="protein sequence ID" value="MDO7253686.1"/>
    <property type="molecule type" value="Genomic_DNA"/>
</dbReference>
<dbReference type="RefSeq" id="WP_305517526.1">
    <property type="nucleotide sequence ID" value="NZ_JAUPEV010000012.1"/>
</dbReference>
<feature type="domain" description="DUF302" evidence="1">
    <location>
        <begin position="74"/>
        <end position="135"/>
    </location>
</feature>
<evidence type="ECO:0000313" key="2">
    <source>
        <dbReference type="EMBL" id="MDO7253686.1"/>
    </source>
</evidence>
<evidence type="ECO:0000313" key="5">
    <source>
        <dbReference type="Proteomes" id="UP001240777"/>
    </source>
</evidence>
<dbReference type="Proteomes" id="UP001240777">
    <property type="component" value="Unassembled WGS sequence"/>
</dbReference>
<accession>A0AA90PKI6</accession>
<dbReference type="AlphaFoldDB" id="A0AA90PKI6"/>
<dbReference type="PANTHER" id="PTHR38342">
    <property type="entry name" value="SLR5037 PROTEIN"/>
    <property type="match status" value="1"/>
</dbReference>
<dbReference type="EMBL" id="JAUYZK010000012">
    <property type="protein sequence ID" value="MDP2539626.1"/>
    <property type="molecule type" value="Genomic_DNA"/>
</dbReference>
<dbReference type="Pfam" id="PF03625">
    <property type="entry name" value="DUF302"/>
    <property type="match status" value="1"/>
</dbReference>
<protein>
    <submittedName>
        <fullName evidence="3">DUF302 domain-containing protein</fullName>
    </submittedName>
</protein>
<evidence type="ECO:0000259" key="1">
    <source>
        <dbReference type="Pfam" id="PF03625"/>
    </source>
</evidence>
<dbReference type="SUPFAM" id="SSF103247">
    <property type="entry name" value="TT1751-like"/>
    <property type="match status" value="1"/>
</dbReference>
<name>A0AA90PKI6_9HELI</name>
<reference evidence="2" key="2">
    <citation type="submission" date="2023-07" db="EMBL/GenBank/DDBJ databases">
        <authorList>
            <person name="Aydin F."/>
            <person name="Tarhane S."/>
            <person name="Saticioglu I.B."/>
            <person name="Karakaya E."/>
            <person name="Abay S."/>
            <person name="Guran O."/>
            <person name="Bozkurt E."/>
            <person name="Uzum N."/>
            <person name="Olgun K."/>
            <person name="Jablonski D."/>
        </authorList>
    </citation>
    <scope>NUCLEOTIDE SEQUENCE</scope>
    <source>
        <strain evidence="2">Faydin-H75</strain>
    </source>
</reference>
<evidence type="ECO:0000313" key="3">
    <source>
        <dbReference type="EMBL" id="MDP2539626.1"/>
    </source>
</evidence>
<proteinExistence type="predicted"/>
<organism evidence="3 4">
    <name type="scientific">Helicobacter cappadocius</name>
    <dbReference type="NCBI Taxonomy" id="3063998"/>
    <lineage>
        <taxon>Bacteria</taxon>
        <taxon>Pseudomonadati</taxon>
        <taxon>Campylobacterota</taxon>
        <taxon>Epsilonproteobacteria</taxon>
        <taxon>Campylobacterales</taxon>
        <taxon>Helicobacteraceae</taxon>
        <taxon>Helicobacter</taxon>
    </lineage>
</organism>
<dbReference type="PANTHER" id="PTHR38342:SF2">
    <property type="entry name" value="INNER MEMBRANE OR EXPORTED"/>
    <property type="match status" value="1"/>
</dbReference>
<dbReference type="Proteomes" id="UP001177258">
    <property type="component" value="Unassembled WGS sequence"/>
</dbReference>
<evidence type="ECO:0000313" key="4">
    <source>
        <dbReference type="Proteomes" id="UP001177258"/>
    </source>
</evidence>